<sequence>MSAKPWCALDALMREKENTTQMMLQDCFNYVIVTEHLLSTKLPHCKEDCVWPTERTGRSTPSDLRPRLVFGSTTTPNTYKSVSSRERGSGIRSVSFYEHRHRGNRPRLAAVLRHQSAEVPGESTFLRRRRRLQKGLSEGLLKLTTGKGWLNHDETWRSYFSDIHSFPNAVYTHCYDQSGTKLFVAGGPLCSGLHGNYAGLWS</sequence>
<comment type="caution">
    <text evidence="2">The sequence shown here is derived from an EMBL/GenBank/DDBJ whole genome shotgun (WGS) entry which is preliminary data.</text>
</comment>
<accession>A0AAW0MG38</accession>
<organism evidence="2 3">
    <name type="scientific">Mugilogobius chulae</name>
    <name type="common">yellowstripe goby</name>
    <dbReference type="NCBI Taxonomy" id="88201"/>
    <lineage>
        <taxon>Eukaryota</taxon>
        <taxon>Metazoa</taxon>
        <taxon>Chordata</taxon>
        <taxon>Craniata</taxon>
        <taxon>Vertebrata</taxon>
        <taxon>Euteleostomi</taxon>
        <taxon>Actinopterygii</taxon>
        <taxon>Neopterygii</taxon>
        <taxon>Teleostei</taxon>
        <taxon>Neoteleostei</taxon>
        <taxon>Acanthomorphata</taxon>
        <taxon>Gobiaria</taxon>
        <taxon>Gobiiformes</taxon>
        <taxon>Gobioidei</taxon>
        <taxon>Gobiidae</taxon>
        <taxon>Gobionellinae</taxon>
        <taxon>Mugilogobius</taxon>
    </lineage>
</organism>
<feature type="domain" description="DDB1- and CUL4-associated factor 12 beta-propeller" evidence="1">
    <location>
        <begin position="77"/>
        <end position="202"/>
    </location>
</feature>
<evidence type="ECO:0000259" key="1">
    <source>
        <dbReference type="Pfam" id="PF23760"/>
    </source>
</evidence>
<evidence type="ECO:0000313" key="2">
    <source>
        <dbReference type="EMBL" id="KAK7877821.1"/>
    </source>
</evidence>
<dbReference type="Pfam" id="PF23760">
    <property type="entry name" value="Beta-prop_DCAF12"/>
    <property type="match status" value="1"/>
</dbReference>
<dbReference type="AlphaFoldDB" id="A0AAW0MG38"/>
<dbReference type="EMBL" id="JBBPFD010000672">
    <property type="protein sequence ID" value="KAK7877821.1"/>
    <property type="molecule type" value="Genomic_DNA"/>
</dbReference>
<reference evidence="3" key="1">
    <citation type="submission" date="2024-04" db="EMBL/GenBank/DDBJ databases">
        <title>Salinicola lusitanus LLJ914,a marine bacterium isolated from the Okinawa Trough.</title>
        <authorList>
            <person name="Li J."/>
        </authorList>
    </citation>
    <scope>NUCLEOTIDE SEQUENCE [LARGE SCALE GENOMIC DNA]</scope>
</reference>
<proteinExistence type="predicted"/>
<dbReference type="InterPro" id="IPR056151">
    <property type="entry name" value="Beta-prop_DCAF12"/>
</dbReference>
<protein>
    <recommendedName>
        <fullName evidence="1">DDB1- and CUL4-associated factor 12 beta-propeller domain-containing protein</fullName>
    </recommendedName>
</protein>
<keyword evidence="3" id="KW-1185">Reference proteome</keyword>
<name>A0AAW0MG38_9GOBI</name>
<gene>
    <name evidence="2" type="ORF">WMY93_031529</name>
</gene>
<evidence type="ECO:0000313" key="3">
    <source>
        <dbReference type="Proteomes" id="UP001460270"/>
    </source>
</evidence>
<dbReference type="Proteomes" id="UP001460270">
    <property type="component" value="Unassembled WGS sequence"/>
</dbReference>